<evidence type="ECO:0000313" key="3">
    <source>
        <dbReference type="EMBL" id="PSR91432.1"/>
    </source>
</evidence>
<protein>
    <submittedName>
        <fullName evidence="3">GDSL esterase/lipase</fullName>
    </submittedName>
</protein>
<reference evidence="4" key="2">
    <citation type="journal article" date="2018" name="BMC Genomics">
        <title>A manually annotated Actinidia chinensis var. chinensis (kiwifruit) genome highlights the challenges associated with draft genomes and gene prediction in plants.</title>
        <authorList>
            <person name="Pilkington S.M."/>
            <person name="Crowhurst R."/>
            <person name="Hilario E."/>
            <person name="Nardozza S."/>
            <person name="Fraser L."/>
            <person name="Peng Y."/>
            <person name="Gunaseelan K."/>
            <person name="Simpson R."/>
            <person name="Tahir J."/>
            <person name="Deroles S.C."/>
            <person name="Templeton K."/>
            <person name="Luo Z."/>
            <person name="Davy M."/>
            <person name="Cheng C."/>
            <person name="McNeilage M."/>
            <person name="Scaglione D."/>
            <person name="Liu Y."/>
            <person name="Zhang Q."/>
            <person name="Datson P."/>
            <person name="De Silva N."/>
            <person name="Gardiner S.E."/>
            <person name="Bassett H."/>
            <person name="Chagne D."/>
            <person name="McCallum J."/>
            <person name="Dzierzon H."/>
            <person name="Deng C."/>
            <person name="Wang Y.Y."/>
            <person name="Barron L."/>
            <person name="Manako K."/>
            <person name="Bowen J."/>
            <person name="Foster T.M."/>
            <person name="Erridge Z.A."/>
            <person name="Tiffin H."/>
            <person name="Waite C.N."/>
            <person name="Davies K.M."/>
            <person name="Grierson E.P."/>
            <person name="Laing W.A."/>
            <person name="Kirk R."/>
            <person name="Chen X."/>
            <person name="Wood M."/>
            <person name="Montefiori M."/>
            <person name="Brummell D.A."/>
            <person name="Schwinn K.E."/>
            <person name="Catanach A."/>
            <person name="Fullerton C."/>
            <person name="Li D."/>
            <person name="Meiyalaghan S."/>
            <person name="Nieuwenhuizen N."/>
            <person name="Read N."/>
            <person name="Prakash R."/>
            <person name="Hunter D."/>
            <person name="Zhang H."/>
            <person name="McKenzie M."/>
            <person name="Knabel M."/>
            <person name="Harris A."/>
            <person name="Allan A.C."/>
            <person name="Gleave A."/>
            <person name="Chen A."/>
            <person name="Janssen B.J."/>
            <person name="Plunkett B."/>
            <person name="Ampomah-Dwamena C."/>
            <person name="Voogd C."/>
            <person name="Leif D."/>
            <person name="Lafferty D."/>
            <person name="Souleyre E.J.F."/>
            <person name="Varkonyi-Gasic E."/>
            <person name="Gambi F."/>
            <person name="Hanley J."/>
            <person name="Yao J.L."/>
            <person name="Cheung J."/>
            <person name="David K.M."/>
            <person name="Warren B."/>
            <person name="Marsh K."/>
            <person name="Snowden K.C."/>
            <person name="Lin-Wang K."/>
            <person name="Brian L."/>
            <person name="Martinez-Sanchez M."/>
            <person name="Wang M."/>
            <person name="Ileperuma N."/>
            <person name="Macnee N."/>
            <person name="Campin R."/>
            <person name="McAtee P."/>
            <person name="Drummond R.S.M."/>
            <person name="Espley R.V."/>
            <person name="Ireland H.S."/>
            <person name="Wu R."/>
            <person name="Atkinson R.G."/>
            <person name="Karunairetnam S."/>
            <person name="Bulley S."/>
            <person name="Chunkath S."/>
            <person name="Hanley Z."/>
            <person name="Storey R."/>
            <person name="Thrimawithana A.H."/>
            <person name="Thomson S."/>
            <person name="David C."/>
            <person name="Testolin R."/>
            <person name="Huang H."/>
            <person name="Hellens R.P."/>
            <person name="Schaffer R.J."/>
        </authorList>
    </citation>
    <scope>NUCLEOTIDE SEQUENCE [LARGE SCALE GENOMIC DNA]</scope>
    <source>
        <strain evidence="4">cv. Red5</strain>
    </source>
</reference>
<keyword evidence="1" id="KW-0378">Hydrolase</keyword>
<evidence type="ECO:0000313" key="4">
    <source>
        <dbReference type="Proteomes" id="UP000241394"/>
    </source>
</evidence>
<dbReference type="STRING" id="1590841.A0A2R6PHS7"/>
<dbReference type="PANTHER" id="PTHR31479:SF2">
    <property type="entry name" value="ALPHA_BETA-HYDROLASES SUPERFAMILY PROTEIN"/>
    <property type="match status" value="1"/>
</dbReference>
<keyword evidence="4" id="KW-1185">Reference proteome</keyword>
<dbReference type="SUPFAM" id="SSF53474">
    <property type="entry name" value="alpha/beta-Hydrolases"/>
    <property type="match status" value="1"/>
</dbReference>
<evidence type="ECO:0000256" key="1">
    <source>
        <dbReference type="ARBA" id="ARBA00022801"/>
    </source>
</evidence>
<dbReference type="GO" id="GO:0006629">
    <property type="term" value="P:lipid metabolic process"/>
    <property type="evidence" value="ECO:0007669"/>
    <property type="project" value="InterPro"/>
</dbReference>
<reference evidence="3 4" key="1">
    <citation type="submission" date="2017-07" db="EMBL/GenBank/DDBJ databases">
        <title>An improved, manually edited Actinidia chinensis var. chinensis (kiwifruit) genome highlights the challenges associated with draft genomes and gene prediction in plants.</title>
        <authorList>
            <person name="Pilkington S."/>
            <person name="Crowhurst R."/>
            <person name="Hilario E."/>
            <person name="Nardozza S."/>
            <person name="Fraser L."/>
            <person name="Peng Y."/>
            <person name="Gunaseelan K."/>
            <person name="Simpson R."/>
            <person name="Tahir J."/>
            <person name="Deroles S."/>
            <person name="Templeton K."/>
            <person name="Luo Z."/>
            <person name="Davy M."/>
            <person name="Cheng C."/>
            <person name="Mcneilage M."/>
            <person name="Scaglione D."/>
            <person name="Liu Y."/>
            <person name="Zhang Q."/>
            <person name="Datson P."/>
            <person name="De Silva N."/>
            <person name="Gardiner S."/>
            <person name="Bassett H."/>
            <person name="Chagne D."/>
            <person name="Mccallum J."/>
            <person name="Dzierzon H."/>
            <person name="Deng C."/>
            <person name="Wang Y.-Y."/>
            <person name="Barron N."/>
            <person name="Manako K."/>
            <person name="Bowen J."/>
            <person name="Foster T."/>
            <person name="Erridge Z."/>
            <person name="Tiffin H."/>
            <person name="Waite C."/>
            <person name="Davies K."/>
            <person name="Grierson E."/>
            <person name="Laing W."/>
            <person name="Kirk R."/>
            <person name="Chen X."/>
            <person name="Wood M."/>
            <person name="Montefiori M."/>
            <person name="Brummell D."/>
            <person name="Schwinn K."/>
            <person name="Catanach A."/>
            <person name="Fullerton C."/>
            <person name="Li D."/>
            <person name="Meiyalaghan S."/>
            <person name="Nieuwenhuizen N."/>
            <person name="Read N."/>
            <person name="Prakash R."/>
            <person name="Hunter D."/>
            <person name="Zhang H."/>
            <person name="Mckenzie M."/>
            <person name="Knabel M."/>
            <person name="Harris A."/>
            <person name="Allan A."/>
            <person name="Chen A."/>
            <person name="Janssen B."/>
            <person name="Plunkett B."/>
            <person name="Dwamena C."/>
            <person name="Voogd C."/>
            <person name="Leif D."/>
            <person name="Lafferty D."/>
            <person name="Souleyre E."/>
            <person name="Varkonyi-Gasic E."/>
            <person name="Gambi F."/>
            <person name="Hanley J."/>
            <person name="Yao J.-L."/>
            <person name="Cheung J."/>
            <person name="David K."/>
            <person name="Warren B."/>
            <person name="Marsh K."/>
            <person name="Snowden K."/>
            <person name="Lin-Wang K."/>
            <person name="Brian L."/>
            <person name="Martinez-Sanchez M."/>
            <person name="Wang M."/>
            <person name="Ileperuma N."/>
            <person name="Macnee N."/>
            <person name="Campin R."/>
            <person name="Mcatee P."/>
            <person name="Drummond R."/>
            <person name="Espley R."/>
            <person name="Ireland H."/>
            <person name="Wu R."/>
            <person name="Atkinson R."/>
            <person name="Karunairetnam S."/>
            <person name="Bulley S."/>
            <person name="Chunkath S."/>
            <person name="Hanley Z."/>
            <person name="Storey R."/>
            <person name="Thrimawithana A."/>
            <person name="Thomson S."/>
            <person name="David C."/>
            <person name="Testolin R."/>
        </authorList>
    </citation>
    <scope>NUCLEOTIDE SEQUENCE [LARGE SCALE GENOMIC DNA]</scope>
    <source>
        <strain evidence="4">cv. Red5</strain>
        <tissue evidence="3">Young leaf</tissue>
    </source>
</reference>
<dbReference type="Proteomes" id="UP000241394">
    <property type="component" value="Chromosome LG25"/>
</dbReference>
<gene>
    <name evidence="3" type="ORF">CEY00_Acc28776</name>
</gene>
<accession>A0A2R6PHS7</accession>
<dbReference type="InParanoid" id="A0A2R6PHS7"/>
<dbReference type="AlphaFoldDB" id="A0A2R6PHS7"/>
<evidence type="ECO:0000259" key="2">
    <source>
        <dbReference type="Pfam" id="PF01764"/>
    </source>
</evidence>
<dbReference type="GO" id="GO:0016787">
    <property type="term" value="F:hydrolase activity"/>
    <property type="evidence" value="ECO:0007669"/>
    <property type="project" value="UniProtKB-KW"/>
</dbReference>
<dbReference type="InterPro" id="IPR002921">
    <property type="entry name" value="Fungal_lipase-type"/>
</dbReference>
<dbReference type="Gene3D" id="3.40.50.1820">
    <property type="entry name" value="alpha/beta hydrolase"/>
    <property type="match status" value="1"/>
</dbReference>
<dbReference type="InterPro" id="IPR029058">
    <property type="entry name" value="AB_hydrolase_fold"/>
</dbReference>
<dbReference type="EMBL" id="NKQK01000025">
    <property type="protein sequence ID" value="PSR91432.1"/>
    <property type="molecule type" value="Genomic_DNA"/>
</dbReference>
<organism evidence="3 4">
    <name type="scientific">Actinidia chinensis var. chinensis</name>
    <name type="common">Chinese soft-hair kiwi</name>
    <dbReference type="NCBI Taxonomy" id="1590841"/>
    <lineage>
        <taxon>Eukaryota</taxon>
        <taxon>Viridiplantae</taxon>
        <taxon>Streptophyta</taxon>
        <taxon>Embryophyta</taxon>
        <taxon>Tracheophyta</taxon>
        <taxon>Spermatophyta</taxon>
        <taxon>Magnoliopsida</taxon>
        <taxon>eudicotyledons</taxon>
        <taxon>Gunneridae</taxon>
        <taxon>Pentapetalae</taxon>
        <taxon>asterids</taxon>
        <taxon>Ericales</taxon>
        <taxon>Actinidiaceae</taxon>
        <taxon>Actinidia</taxon>
    </lineage>
</organism>
<feature type="non-terminal residue" evidence="3">
    <location>
        <position position="1"/>
    </location>
</feature>
<sequence length="359" mass="40388">KVPEIQTRDQYEGAMSSEKENFDLSGPLHLTCVDWTNVDHRRSVAACLVQGVYILERDRQDNRQGSQALAPSWWEFFQFRLHTQLVDDADHSIFGAIYEFIPASNCNHLKNGSPHFVIAFRGTLTKGDAFVRDFQLDVHVIRNGLHQTSRFEIAMQAVRNTVAEFGNLNNIWLAGHSLGASMAMLAGKTMAKTGVLLEAFLFNPPFFSAPIERIKDKKVKLGIRIAGSFLAAGLAVALKARHQQRNLIEDPFVALSEWVPCLFVHPGDHICSEYLGYFEHRRKMEEIGAGGIERLATQNSIGGLIMTAMGKESEDPLHLIPSANLVVNLVPAQDFKQAHGIHQWWRPDLNLQSKVYNYR</sequence>
<name>A0A2R6PHS7_ACTCC</name>
<dbReference type="Pfam" id="PF01764">
    <property type="entry name" value="Lipase_3"/>
    <property type="match status" value="1"/>
</dbReference>
<feature type="domain" description="Fungal lipase-type" evidence="2">
    <location>
        <begin position="155"/>
        <end position="195"/>
    </location>
</feature>
<dbReference type="PANTHER" id="PTHR31479">
    <property type="entry name" value="ALPHA/BETA-HYDROLASES SUPERFAMILY PROTEIN"/>
    <property type="match status" value="1"/>
</dbReference>
<dbReference type="FunCoup" id="A0A2R6PHS7">
    <property type="interactions" value="915"/>
</dbReference>
<dbReference type="Gramene" id="PSR91432">
    <property type="protein sequence ID" value="PSR91432"/>
    <property type="gene ID" value="CEY00_Acc28776"/>
</dbReference>
<dbReference type="OMA" id="MTAMGKE"/>
<dbReference type="OrthoDB" id="58570at2759"/>
<proteinExistence type="predicted"/>
<comment type="caution">
    <text evidence="3">The sequence shown here is derived from an EMBL/GenBank/DDBJ whole genome shotgun (WGS) entry which is preliminary data.</text>
</comment>